<dbReference type="EMBL" id="JANUXY010000010">
    <property type="protein sequence ID" value="MCS4487094.1"/>
    <property type="molecule type" value="Genomic_DNA"/>
</dbReference>
<feature type="transmembrane region" description="Helical" evidence="7">
    <location>
        <begin position="62"/>
        <end position="85"/>
    </location>
</feature>
<organism evidence="8 9">
    <name type="scientific">Staphylococcus americanisciuri</name>
    <dbReference type="NCBI Taxonomy" id="2973940"/>
    <lineage>
        <taxon>Bacteria</taxon>
        <taxon>Bacillati</taxon>
        <taxon>Bacillota</taxon>
        <taxon>Bacilli</taxon>
        <taxon>Bacillales</taxon>
        <taxon>Staphylococcaceae</taxon>
        <taxon>Staphylococcus</taxon>
    </lineage>
</organism>
<feature type="transmembrane region" description="Helical" evidence="7">
    <location>
        <begin position="7"/>
        <end position="26"/>
    </location>
</feature>
<proteinExistence type="predicted"/>
<protein>
    <submittedName>
        <fullName evidence="8">CidA/LrgA family protein</fullName>
    </submittedName>
</protein>
<dbReference type="RefSeq" id="WP_259200741.1">
    <property type="nucleotide sequence ID" value="NZ_JANUXY010000010.1"/>
</dbReference>
<dbReference type="Pfam" id="PF03788">
    <property type="entry name" value="LrgA"/>
    <property type="match status" value="1"/>
</dbReference>
<feature type="transmembrane region" description="Helical" evidence="7">
    <location>
        <begin position="91"/>
        <end position="113"/>
    </location>
</feature>
<evidence type="ECO:0000256" key="2">
    <source>
        <dbReference type="ARBA" id="ARBA00022475"/>
    </source>
</evidence>
<keyword evidence="9" id="KW-1185">Reference proteome</keyword>
<keyword evidence="4" id="KW-0204">Cytolysis</keyword>
<accession>A0ABT2F3U3</accession>
<evidence type="ECO:0000256" key="3">
    <source>
        <dbReference type="ARBA" id="ARBA00022692"/>
    </source>
</evidence>
<evidence type="ECO:0000313" key="8">
    <source>
        <dbReference type="EMBL" id="MCS4487094.1"/>
    </source>
</evidence>
<evidence type="ECO:0000256" key="7">
    <source>
        <dbReference type="SAM" id="Phobius"/>
    </source>
</evidence>
<evidence type="ECO:0000256" key="4">
    <source>
        <dbReference type="ARBA" id="ARBA00022852"/>
    </source>
</evidence>
<dbReference type="Proteomes" id="UP001205609">
    <property type="component" value="Unassembled WGS sequence"/>
</dbReference>
<evidence type="ECO:0000256" key="6">
    <source>
        <dbReference type="ARBA" id="ARBA00023136"/>
    </source>
</evidence>
<keyword evidence="6 7" id="KW-0472">Membrane</keyword>
<feature type="transmembrane region" description="Helical" evidence="7">
    <location>
        <begin position="32"/>
        <end position="50"/>
    </location>
</feature>
<evidence type="ECO:0000313" key="9">
    <source>
        <dbReference type="Proteomes" id="UP001205609"/>
    </source>
</evidence>
<gene>
    <name evidence="8" type="ORF">NXS11_09360</name>
</gene>
<reference evidence="8 9" key="1">
    <citation type="journal article" date="2023" name="Int. J. Syst. Evol. Microbiol.">
        <title>Streptococcus sciuri sp. nov., Staphylococcus marylandisciuri sp. nov. and Staphylococcus americanisciuri sp. nov., isolated from faeces of eastern grey squirrel (Sciurus carolinensis).</title>
        <authorList>
            <person name="Volokhov D.V."/>
            <person name="Zagorodnyaya T.A."/>
            <person name="Furtak V.A."/>
            <person name="Nattanmai G."/>
            <person name="Randall L."/>
            <person name="Jose S."/>
            <person name="Gao Y."/>
            <person name="Eisenberg T."/>
            <person name="Delmonte P."/>
            <person name="Blom J."/>
            <person name="Mitchell K.K."/>
        </authorList>
    </citation>
    <scope>NUCLEOTIDE SEQUENCE [LARGE SCALE GENOMIC DNA]</scope>
    <source>
        <strain evidence="8 9">GRT3</strain>
    </source>
</reference>
<keyword evidence="2" id="KW-1003">Cell membrane</keyword>
<dbReference type="PANTHER" id="PTHR33931">
    <property type="entry name" value="HOLIN-LIKE PROTEIN CIDA-RELATED"/>
    <property type="match status" value="1"/>
</dbReference>
<keyword evidence="5 7" id="KW-1133">Transmembrane helix</keyword>
<dbReference type="PANTHER" id="PTHR33931:SF2">
    <property type="entry name" value="HOLIN-LIKE PROTEIN CIDA"/>
    <property type="match status" value="1"/>
</dbReference>
<evidence type="ECO:0000256" key="1">
    <source>
        <dbReference type="ARBA" id="ARBA00004651"/>
    </source>
</evidence>
<evidence type="ECO:0000256" key="5">
    <source>
        <dbReference type="ARBA" id="ARBA00022989"/>
    </source>
</evidence>
<name>A0ABT2F3U3_9STAP</name>
<sequence>MTVMKYLNVIWQISLIYGITRLGSWLQTFFHIPLAGSIVGLVLFYTLLQLKIVRVTWVKDGASFLLATMVFFFVPSVIGVMDVITEIDMNFVVFFALVVIGTLLVALTSGIVAEKMTMGKVFSKEGSNRHI</sequence>
<dbReference type="InterPro" id="IPR005538">
    <property type="entry name" value="LrgA/CidA"/>
</dbReference>
<comment type="caution">
    <text evidence="8">The sequence shown here is derived from an EMBL/GenBank/DDBJ whole genome shotgun (WGS) entry which is preliminary data.</text>
</comment>
<comment type="subcellular location">
    <subcellularLocation>
        <location evidence="1">Cell membrane</location>
        <topology evidence="1">Multi-pass membrane protein</topology>
    </subcellularLocation>
</comment>
<keyword evidence="3 7" id="KW-0812">Transmembrane</keyword>